<feature type="region of interest" description="Disordered" evidence="1">
    <location>
        <begin position="289"/>
        <end position="310"/>
    </location>
</feature>
<reference evidence="2" key="1">
    <citation type="submission" date="2009-10" db="EMBL/GenBank/DDBJ databases">
        <title>Diversity of trophic interactions inside an arsenic-rich microbial ecosystem.</title>
        <authorList>
            <person name="Bertin P.N."/>
            <person name="Heinrich-Salmeron A."/>
            <person name="Pelletier E."/>
            <person name="Goulhen-Chollet F."/>
            <person name="Arsene-Ploetze F."/>
            <person name="Gallien S."/>
            <person name="Calteau A."/>
            <person name="Vallenet D."/>
            <person name="Casiot C."/>
            <person name="Chane-Woon-Ming B."/>
            <person name="Giloteaux L."/>
            <person name="Barakat M."/>
            <person name="Bonnefoy V."/>
            <person name="Bruneel O."/>
            <person name="Chandler M."/>
            <person name="Cleiss J."/>
            <person name="Duran R."/>
            <person name="Elbaz-Poulichet F."/>
            <person name="Fonknechten N."/>
            <person name="Lauga B."/>
            <person name="Mornico D."/>
            <person name="Ortet P."/>
            <person name="Schaeffer C."/>
            <person name="Siguier P."/>
            <person name="Alexander Thil Smith A."/>
            <person name="Van Dorsselaer A."/>
            <person name="Weissenbach J."/>
            <person name="Medigue C."/>
            <person name="Le Paslier D."/>
        </authorList>
    </citation>
    <scope>NUCLEOTIDE SEQUENCE</scope>
</reference>
<organism evidence="2">
    <name type="scientific">mine drainage metagenome</name>
    <dbReference type="NCBI Taxonomy" id="410659"/>
    <lineage>
        <taxon>unclassified sequences</taxon>
        <taxon>metagenomes</taxon>
        <taxon>ecological metagenomes</taxon>
    </lineage>
</organism>
<accession>E6QNM7</accession>
<feature type="compositionally biased region" description="Basic and acidic residues" evidence="1">
    <location>
        <begin position="391"/>
        <end position="405"/>
    </location>
</feature>
<comment type="caution">
    <text evidence="2">The sequence shown here is derived from an EMBL/GenBank/DDBJ whole genome shotgun (WGS) entry which is preliminary data.</text>
</comment>
<feature type="region of interest" description="Disordered" evidence="1">
    <location>
        <begin position="377"/>
        <end position="405"/>
    </location>
</feature>
<protein>
    <submittedName>
        <fullName evidence="2">Uncharacterized protein</fullName>
    </submittedName>
</protein>
<dbReference type="EMBL" id="CABQ01000283">
    <property type="protein sequence ID" value="CBI08848.1"/>
    <property type="molecule type" value="Genomic_DNA"/>
</dbReference>
<name>E6QNM7_9ZZZZ</name>
<gene>
    <name evidence="2" type="ORF">CARN6_2365</name>
</gene>
<evidence type="ECO:0000256" key="1">
    <source>
        <dbReference type="SAM" id="MobiDB-lite"/>
    </source>
</evidence>
<dbReference type="AlphaFoldDB" id="E6QNM7"/>
<feature type="compositionally biased region" description="Basic and acidic residues" evidence="1">
    <location>
        <begin position="299"/>
        <end position="308"/>
    </location>
</feature>
<evidence type="ECO:0000313" key="2">
    <source>
        <dbReference type="EMBL" id="CBI08848.1"/>
    </source>
</evidence>
<proteinExistence type="predicted"/>
<sequence length="405" mass="44378">MEQYDSARNSFVQQEKLMEIASAQKVEEVMSNPDDYQRALGVSRVYSSMDDQQVNRALQDTDWIVRMNVLIKAMDAGETDRVDDHVALTLMSDKKPEISMRAQRLFQDRDLSKGDASHFSQQQEGSVMEAGKEEKGKQFGAVEGAILGEDGKWRNLSAYVDKEGKMVGSLSVDGEKHKVEFAEKEREGKKSLGAVVKRENGHAGGSPDMYVRIAAVEGRNGRFASMSLSEKTPDGKWQGIQGKGGGLHMNDALLDGKGVHSKEAQFIEKTLDVGPGALIPVKAREKTLEQEQAATAKSAPEKADRSREVIASQAPEQTVTLGEEPGNQRRWTGKIVDIADDRKSVDMQSAGKVSRVIDGQGKEFPAEIKVGDYGKLLHSKTGPQFAAQEQQRGKEKGKGGREVSV</sequence>
<feature type="region of interest" description="Disordered" evidence="1">
    <location>
        <begin position="111"/>
        <end position="135"/>
    </location>
</feature>